<dbReference type="EMBL" id="LSRX01000979">
    <property type="protein sequence ID" value="OLP85400.1"/>
    <property type="molecule type" value="Genomic_DNA"/>
</dbReference>
<organism evidence="1 2">
    <name type="scientific">Symbiodinium microadriaticum</name>
    <name type="common">Dinoflagellate</name>
    <name type="synonym">Zooxanthella microadriatica</name>
    <dbReference type="NCBI Taxonomy" id="2951"/>
    <lineage>
        <taxon>Eukaryota</taxon>
        <taxon>Sar</taxon>
        <taxon>Alveolata</taxon>
        <taxon>Dinophyceae</taxon>
        <taxon>Suessiales</taxon>
        <taxon>Symbiodiniaceae</taxon>
        <taxon>Symbiodinium</taxon>
    </lineage>
</organism>
<keyword evidence="2" id="KW-1185">Reference proteome</keyword>
<name>A0A1Q9CR57_SYMMI</name>
<comment type="caution">
    <text evidence="1">The sequence shown here is derived from an EMBL/GenBank/DDBJ whole genome shotgun (WGS) entry which is preliminary data.</text>
</comment>
<dbReference type="AlphaFoldDB" id="A0A1Q9CR57"/>
<sequence>MSPKHFPFRWPEPESKVLGPELEISFSLDGRCYTRTSYRDTESIRELGQCRILQNRHWVVSGVWIYFSLGEPLGVACRARGFCSMLCRPCLEPGSDAGKPVLRQPHFENFMRLVQYAAVPATLF</sequence>
<accession>A0A1Q9CR57</accession>
<protein>
    <submittedName>
        <fullName evidence="1">Uncharacterized protein</fullName>
    </submittedName>
</protein>
<evidence type="ECO:0000313" key="1">
    <source>
        <dbReference type="EMBL" id="OLP85400.1"/>
    </source>
</evidence>
<gene>
    <name evidence="1" type="ORF">AK812_SmicGene33614</name>
</gene>
<evidence type="ECO:0000313" key="2">
    <source>
        <dbReference type="Proteomes" id="UP000186817"/>
    </source>
</evidence>
<reference evidence="1 2" key="1">
    <citation type="submission" date="2016-02" db="EMBL/GenBank/DDBJ databases">
        <title>Genome analysis of coral dinoflagellate symbionts highlights evolutionary adaptations to a symbiotic lifestyle.</title>
        <authorList>
            <person name="Aranda M."/>
            <person name="Li Y."/>
            <person name="Liew Y.J."/>
            <person name="Baumgarten S."/>
            <person name="Simakov O."/>
            <person name="Wilson M."/>
            <person name="Piel J."/>
            <person name="Ashoor H."/>
            <person name="Bougouffa S."/>
            <person name="Bajic V.B."/>
            <person name="Ryu T."/>
            <person name="Ravasi T."/>
            <person name="Bayer T."/>
            <person name="Micklem G."/>
            <person name="Kim H."/>
            <person name="Bhak J."/>
            <person name="Lajeunesse T.C."/>
            <person name="Voolstra C.R."/>
        </authorList>
    </citation>
    <scope>NUCLEOTIDE SEQUENCE [LARGE SCALE GENOMIC DNA]</scope>
    <source>
        <strain evidence="1 2">CCMP2467</strain>
    </source>
</reference>
<dbReference type="Proteomes" id="UP000186817">
    <property type="component" value="Unassembled WGS sequence"/>
</dbReference>
<proteinExistence type="predicted"/>